<dbReference type="GO" id="GO:0005634">
    <property type="term" value="C:nucleus"/>
    <property type="evidence" value="ECO:0007669"/>
    <property type="project" value="UniProtKB-SubCell"/>
</dbReference>
<feature type="region of interest" description="Disordered" evidence="13">
    <location>
        <begin position="291"/>
        <end position="382"/>
    </location>
</feature>
<evidence type="ECO:0000256" key="8">
    <source>
        <dbReference type="ARBA" id="ARBA00023163"/>
    </source>
</evidence>
<dbReference type="GO" id="GO:0000122">
    <property type="term" value="P:negative regulation of transcription by RNA polymerase II"/>
    <property type="evidence" value="ECO:0007669"/>
    <property type="project" value="TreeGrafter"/>
</dbReference>
<evidence type="ECO:0008006" key="18">
    <source>
        <dbReference type="Google" id="ProtNLM"/>
    </source>
</evidence>
<dbReference type="InterPro" id="IPR009057">
    <property type="entry name" value="Homeodomain-like_sf"/>
</dbReference>
<reference evidence="17" key="1">
    <citation type="submission" date="2011-07" db="EMBL/GenBank/DDBJ databases">
        <authorList>
            <consortium name="Caenorhabditis brenneri Sequencing and Analysis Consortium"/>
            <person name="Wilson R.K."/>
        </authorList>
    </citation>
    <scope>NUCLEOTIDE SEQUENCE [LARGE SCALE GENOMIC DNA]</scope>
    <source>
        <strain evidence="17">PB2801</strain>
    </source>
</reference>
<evidence type="ECO:0000259" key="15">
    <source>
        <dbReference type="PROSITE" id="PS51030"/>
    </source>
</evidence>
<evidence type="ECO:0000256" key="9">
    <source>
        <dbReference type="ARBA" id="ARBA00023170"/>
    </source>
</evidence>
<evidence type="ECO:0000256" key="2">
    <source>
        <dbReference type="ARBA" id="ARBA00005993"/>
    </source>
</evidence>
<accession>G0NNT0</accession>
<evidence type="ECO:0000256" key="5">
    <source>
        <dbReference type="ARBA" id="ARBA00022833"/>
    </source>
</evidence>
<dbReference type="PANTHER" id="PTHR24082:SF502">
    <property type="entry name" value="STEROID HORMONE RECEPTOR FAMILY MEMBER CNR14"/>
    <property type="match status" value="1"/>
</dbReference>
<dbReference type="GO" id="GO:0045944">
    <property type="term" value="P:positive regulation of transcription by RNA polymerase II"/>
    <property type="evidence" value="ECO:0007669"/>
    <property type="project" value="TreeGrafter"/>
</dbReference>
<protein>
    <recommendedName>
        <fullName evidence="18">Homeobox domain-containing protein</fullName>
    </recommendedName>
</protein>
<dbReference type="CDD" id="cd00086">
    <property type="entry name" value="homeodomain"/>
    <property type="match status" value="2"/>
</dbReference>
<dbReference type="GO" id="GO:0009755">
    <property type="term" value="P:hormone-mediated signaling pathway"/>
    <property type="evidence" value="ECO:0007669"/>
    <property type="project" value="TreeGrafter"/>
</dbReference>
<evidence type="ECO:0000256" key="4">
    <source>
        <dbReference type="ARBA" id="ARBA00022771"/>
    </source>
</evidence>
<dbReference type="AlphaFoldDB" id="G0NNT0"/>
<dbReference type="PROSITE" id="PS50071">
    <property type="entry name" value="HOMEOBOX_2"/>
    <property type="match status" value="2"/>
</dbReference>
<dbReference type="Proteomes" id="UP000008068">
    <property type="component" value="Unassembled WGS sequence"/>
</dbReference>
<dbReference type="Pfam" id="PF00105">
    <property type="entry name" value="zf-C4"/>
    <property type="match status" value="1"/>
</dbReference>
<evidence type="ECO:0000256" key="7">
    <source>
        <dbReference type="ARBA" id="ARBA00023125"/>
    </source>
</evidence>
<proteinExistence type="inferred from homology"/>
<evidence type="ECO:0000313" key="16">
    <source>
        <dbReference type="EMBL" id="EGT34950.1"/>
    </source>
</evidence>
<dbReference type="HOGENOM" id="CLU_535553_0_0_1"/>
<dbReference type="OrthoDB" id="5771769at2759"/>
<dbReference type="eggNOG" id="KOG4846">
    <property type="taxonomic scope" value="Eukaryota"/>
</dbReference>
<dbReference type="Gene3D" id="3.30.50.10">
    <property type="entry name" value="Erythroid Transcription Factor GATA-1, subunit A"/>
    <property type="match status" value="1"/>
</dbReference>
<feature type="DNA-binding region" description="Homeobox" evidence="11">
    <location>
        <begin position="27"/>
        <end position="86"/>
    </location>
</feature>
<dbReference type="InterPro" id="IPR050234">
    <property type="entry name" value="Nuclear_hormone_rcpt_NR1"/>
</dbReference>
<dbReference type="GO" id="GO:0004879">
    <property type="term" value="F:nuclear receptor activity"/>
    <property type="evidence" value="ECO:0007669"/>
    <property type="project" value="TreeGrafter"/>
</dbReference>
<name>G0NNT0_CAEBE</name>
<dbReference type="SMART" id="SM00389">
    <property type="entry name" value="HOX"/>
    <property type="match status" value="2"/>
</dbReference>
<feature type="DNA-binding region" description="Homeobox" evidence="11">
    <location>
        <begin position="122"/>
        <end position="182"/>
    </location>
</feature>
<dbReference type="SUPFAM" id="SSF57716">
    <property type="entry name" value="Glucocorticoid receptor-like (DNA-binding domain)"/>
    <property type="match status" value="1"/>
</dbReference>
<sequence>MTTPRAQWKAALVEKAMQFPQLENILKHNRSSDFEKWQRILLFAAFKKYPSLTDERWAELTAEVELTKDQVISWFYSRKSDDAKKKMEEIVSTVNFREFQLEGPPTTEKEKKEVAAKHANIKKRVQFVFNPSQIEILNEFFKKNARPMKKDMEELRAKLGDVEHKQIKQWFSNKRKRCKEYQEHYHQGESVDKKPTQRHSCSAFPVGVRNILLEEFEKCSNVNLKNMKRIMKDTGMSKTQRQPALPPRNRLREQKQIQYTFELVEDDAGNVAINIPSNLFEPGTEFTIQRKASQSTASHKNAKRSKVTVTSEDVDNDDEQADRTGNRSAMKKSIGVSKRKNEKTEKPEKSLPSTTRQHNRKRARVPSETEETDDDEEDEPAPVFRKWNEIFKKLNEKSTQVASQNVHPSRSKANVSTEIPDELDTSDVVSSNSSFRTIRRSRRNLRAFFRRTIKRVSELKCRKKQCCEVSRGTRNLCQYCRFQKFLVAGMSLEKAQQNYMQLKDQYYPP</sequence>
<comment type="similarity">
    <text evidence="2">Belongs to the nuclear hormone receptor family.</text>
</comment>
<evidence type="ECO:0000256" key="11">
    <source>
        <dbReference type="PROSITE-ProRule" id="PRU00108"/>
    </source>
</evidence>
<evidence type="ECO:0000259" key="14">
    <source>
        <dbReference type="PROSITE" id="PS50071"/>
    </source>
</evidence>
<evidence type="ECO:0000256" key="10">
    <source>
        <dbReference type="ARBA" id="ARBA00023242"/>
    </source>
</evidence>
<dbReference type="SMART" id="SM00399">
    <property type="entry name" value="ZnF_C4"/>
    <property type="match status" value="1"/>
</dbReference>
<dbReference type="STRING" id="135651.G0NNT0"/>
<evidence type="ECO:0000256" key="13">
    <source>
        <dbReference type="SAM" id="MobiDB-lite"/>
    </source>
</evidence>
<evidence type="ECO:0000256" key="1">
    <source>
        <dbReference type="ARBA" id="ARBA00004123"/>
    </source>
</evidence>
<keyword evidence="5" id="KW-0862">Zinc</keyword>
<keyword evidence="4" id="KW-0863">Zinc-finger</keyword>
<dbReference type="InParanoid" id="G0NNT0"/>
<dbReference type="PROSITE" id="PS51030">
    <property type="entry name" value="NUCLEAR_REC_DBD_2"/>
    <property type="match status" value="1"/>
</dbReference>
<dbReference type="GO" id="GO:0008270">
    <property type="term" value="F:zinc ion binding"/>
    <property type="evidence" value="ECO:0007669"/>
    <property type="project" value="UniProtKB-KW"/>
</dbReference>
<comment type="subcellular location">
    <subcellularLocation>
        <location evidence="1 11 12">Nucleus</location>
    </subcellularLocation>
</comment>
<keyword evidence="9" id="KW-0675">Receptor</keyword>
<feature type="domain" description="Homeobox" evidence="14">
    <location>
        <begin position="120"/>
        <end position="181"/>
    </location>
</feature>
<dbReference type="InterPro" id="IPR001628">
    <property type="entry name" value="Znf_hrmn_rcpt"/>
</dbReference>
<dbReference type="SUPFAM" id="SSF46689">
    <property type="entry name" value="Homeodomain-like"/>
    <property type="match status" value="2"/>
</dbReference>
<evidence type="ECO:0000256" key="12">
    <source>
        <dbReference type="RuleBase" id="RU000682"/>
    </source>
</evidence>
<feature type="region of interest" description="Disordered" evidence="13">
    <location>
        <begin position="232"/>
        <end position="252"/>
    </location>
</feature>
<keyword evidence="7 11" id="KW-0238">DNA-binding</keyword>
<dbReference type="Gene3D" id="1.10.10.60">
    <property type="entry name" value="Homeodomain-like"/>
    <property type="match status" value="2"/>
</dbReference>
<evidence type="ECO:0000256" key="6">
    <source>
        <dbReference type="ARBA" id="ARBA00023015"/>
    </source>
</evidence>
<dbReference type="GO" id="GO:0000978">
    <property type="term" value="F:RNA polymerase II cis-regulatory region sequence-specific DNA binding"/>
    <property type="evidence" value="ECO:0007669"/>
    <property type="project" value="TreeGrafter"/>
</dbReference>
<organism evidence="17">
    <name type="scientific">Caenorhabditis brenneri</name>
    <name type="common">Nematode worm</name>
    <dbReference type="NCBI Taxonomy" id="135651"/>
    <lineage>
        <taxon>Eukaryota</taxon>
        <taxon>Metazoa</taxon>
        <taxon>Ecdysozoa</taxon>
        <taxon>Nematoda</taxon>
        <taxon>Chromadorea</taxon>
        <taxon>Rhabditida</taxon>
        <taxon>Rhabditina</taxon>
        <taxon>Rhabditomorpha</taxon>
        <taxon>Rhabditoidea</taxon>
        <taxon>Rhabditidae</taxon>
        <taxon>Peloderinae</taxon>
        <taxon>Caenorhabditis</taxon>
    </lineage>
</organism>
<keyword evidence="8" id="KW-0804">Transcription</keyword>
<keyword evidence="6" id="KW-0805">Transcription regulation</keyword>
<evidence type="ECO:0000313" key="17">
    <source>
        <dbReference type="Proteomes" id="UP000008068"/>
    </source>
</evidence>
<keyword evidence="3" id="KW-0479">Metal-binding</keyword>
<gene>
    <name evidence="16" type="ORF">CAEBREN_21369</name>
</gene>
<dbReference type="EMBL" id="GL379916">
    <property type="protein sequence ID" value="EGT34950.1"/>
    <property type="molecule type" value="Genomic_DNA"/>
</dbReference>
<keyword evidence="17" id="KW-1185">Reference proteome</keyword>
<dbReference type="InterPro" id="IPR001356">
    <property type="entry name" value="HD"/>
</dbReference>
<feature type="domain" description="Nuclear receptor" evidence="15">
    <location>
        <begin position="446"/>
        <end position="497"/>
    </location>
</feature>
<evidence type="ECO:0000256" key="3">
    <source>
        <dbReference type="ARBA" id="ARBA00022723"/>
    </source>
</evidence>
<dbReference type="PANTHER" id="PTHR24082">
    <property type="entry name" value="NUCLEAR HORMONE RECEPTOR"/>
    <property type="match status" value="1"/>
</dbReference>
<feature type="compositionally biased region" description="Acidic residues" evidence="13">
    <location>
        <begin position="368"/>
        <end position="380"/>
    </location>
</feature>
<keyword evidence="10 11" id="KW-0539">Nucleus</keyword>
<keyword evidence="11 12" id="KW-0371">Homeobox</keyword>
<dbReference type="InterPro" id="IPR013088">
    <property type="entry name" value="Znf_NHR/GATA"/>
</dbReference>
<dbReference type="Pfam" id="PF00046">
    <property type="entry name" value="Homeodomain"/>
    <property type="match status" value="2"/>
</dbReference>
<dbReference type="GO" id="GO:0030154">
    <property type="term" value="P:cell differentiation"/>
    <property type="evidence" value="ECO:0007669"/>
    <property type="project" value="TreeGrafter"/>
</dbReference>
<feature type="domain" description="Homeobox" evidence="14">
    <location>
        <begin position="25"/>
        <end position="85"/>
    </location>
</feature>